<proteinExistence type="predicted"/>
<dbReference type="AlphaFoldDB" id="A0A0P7BTJ1"/>
<dbReference type="PANTHER" id="PTHR48079:SF8">
    <property type="entry name" value="NAD(P)-BINDING DOMAIN-CONTAINING PROTEIN"/>
    <property type="match status" value="1"/>
</dbReference>
<evidence type="ECO:0000259" key="1">
    <source>
        <dbReference type="Pfam" id="PF01370"/>
    </source>
</evidence>
<evidence type="ECO:0000313" key="3">
    <source>
        <dbReference type="Proteomes" id="UP000050424"/>
    </source>
</evidence>
<dbReference type="GO" id="GO:0004029">
    <property type="term" value="F:aldehyde dehydrogenase (NAD+) activity"/>
    <property type="evidence" value="ECO:0007669"/>
    <property type="project" value="TreeGrafter"/>
</dbReference>
<protein>
    <recommendedName>
        <fullName evidence="1">NAD-dependent epimerase/dehydratase domain-containing protein</fullName>
    </recommendedName>
</protein>
<sequence>MASIFLTGATGYVGGQVLHELVRSHPDYTIAALIRDGDVAKRIAEAFPKVRAVVGDLDNAELIEEEASKASVVLRKYPANLATWTGTDSFWVQISGASALAAGELASPSFKPGSSSSQVYDDVDDMAAIRSLVRAHPSRVVDNYVLDVAGQKASIKTALVLPPIIYGAGEGPGNKRSFQIPVLCKVALERGKAVKVGEGLSRWGNVHVGDLGRLVAALAEAGAQGKQDEALWGENGIYLTGVGEVTWEAIAQKIADKAHAKGLIAAAEVEQLDKPESDAVLPAADVLFGSNARSKARRGVELLGWTPAEEDLDAEIPRALAEEVERRGNQRQKPATVTNVEGFRAPTKPLLDNYPAIHRHYR</sequence>
<reference evidence="2 3" key="1">
    <citation type="submission" date="2015-09" db="EMBL/GenBank/DDBJ databases">
        <title>Draft genome of a European isolate of the apple canker pathogen Neonectria ditissima.</title>
        <authorList>
            <person name="Gomez-Cortecero A."/>
            <person name="Harrison R.J."/>
            <person name="Armitage A.D."/>
        </authorList>
    </citation>
    <scope>NUCLEOTIDE SEQUENCE [LARGE SCALE GENOMIC DNA]</scope>
    <source>
        <strain evidence="2 3">R09/05</strain>
    </source>
</reference>
<dbReference type="InterPro" id="IPR001509">
    <property type="entry name" value="Epimerase_deHydtase"/>
</dbReference>
<dbReference type="OrthoDB" id="2130169at2759"/>
<dbReference type="STRING" id="78410.A0A0P7BTJ1"/>
<feature type="domain" description="NAD-dependent epimerase/dehydratase" evidence="1">
    <location>
        <begin position="4"/>
        <end position="228"/>
    </location>
</feature>
<dbReference type="Proteomes" id="UP000050424">
    <property type="component" value="Unassembled WGS sequence"/>
</dbReference>
<evidence type="ECO:0000313" key="2">
    <source>
        <dbReference type="EMBL" id="KPM43929.1"/>
    </source>
</evidence>
<accession>A0A0P7BTJ1</accession>
<dbReference type="Gene3D" id="3.40.50.720">
    <property type="entry name" value="NAD(P)-binding Rossmann-like Domain"/>
    <property type="match status" value="2"/>
</dbReference>
<dbReference type="PANTHER" id="PTHR48079">
    <property type="entry name" value="PROTEIN YEEZ"/>
    <property type="match status" value="1"/>
</dbReference>
<gene>
    <name evidence="2" type="ORF">AK830_g2651</name>
</gene>
<dbReference type="SUPFAM" id="SSF51735">
    <property type="entry name" value="NAD(P)-binding Rossmann-fold domains"/>
    <property type="match status" value="1"/>
</dbReference>
<dbReference type="Pfam" id="PF01370">
    <property type="entry name" value="Epimerase"/>
    <property type="match status" value="1"/>
</dbReference>
<dbReference type="InterPro" id="IPR036291">
    <property type="entry name" value="NAD(P)-bd_dom_sf"/>
</dbReference>
<dbReference type="GO" id="GO:0005737">
    <property type="term" value="C:cytoplasm"/>
    <property type="evidence" value="ECO:0007669"/>
    <property type="project" value="TreeGrafter"/>
</dbReference>
<dbReference type="InterPro" id="IPR051783">
    <property type="entry name" value="NAD(P)-dependent_oxidoreduct"/>
</dbReference>
<organism evidence="2 3">
    <name type="scientific">Neonectria ditissima</name>
    <dbReference type="NCBI Taxonomy" id="78410"/>
    <lineage>
        <taxon>Eukaryota</taxon>
        <taxon>Fungi</taxon>
        <taxon>Dikarya</taxon>
        <taxon>Ascomycota</taxon>
        <taxon>Pezizomycotina</taxon>
        <taxon>Sordariomycetes</taxon>
        <taxon>Hypocreomycetidae</taxon>
        <taxon>Hypocreales</taxon>
        <taxon>Nectriaceae</taxon>
        <taxon>Neonectria</taxon>
    </lineage>
</organism>
<dbReference type="EMBL" id="LKCW01000025">
    <property type="protein sequence ID" value="KPM43929.1"/>
    <property type="molecule type" value="Genomic_DNA"/>
</dbReference>
<name>A0A0P7BTJ1_9HYPO</name>
<comment type="caution">
    <text evidence="2">The sequence shown here is derived from an EMBL/GenBank/DDBJ whole genome shotgun (WGS) entry which is preliminary data.</text>
</comment>
<keyword evidence="3" id="KW-1185">Reference proteome</keyword>